<comment type="catalytic activity">
    <reaction evidence="8">
        <text>a quaternary ammonium(out) + ATP + H2O = a quaternary ammonium(in) + ADP + phosphate + H(+)</text>
        <dbReference type="Rhea" id="RHEA:11036"/>
        <dbReference type="ChEBI" id="CHEBI:15377"/>
        <dbReference type="ChEBI" id="CHEBI:15378"/>
        <dbReference type="ChEBI" id="CHEBI:30616"/>
        <dbReference type="ChEBI" id="CHEBI:35267"/>
        <dbReference type="ChEBI" id="CHEBI:43474"/>
        <dbReference type="ChEBI" id="CHEBI:456216"/>
    </reaction>
</comment>
<dbReference type="RefSeq" id="WP_084052714.1">
    <property type="nucleotide sequence ID" value="NZ_FWWT01000014.1"/>
</dbReference>
<dbReference type="GO" id="GO:0005886">
    <property type="term" value="C:plasma membrane"/>
    <property type="evidence" value="ECO:0007669"/>
    <property type="project" value="UniProtKB-SubCell"/>
</dbReference>
<dbReference type="SMART" id="SM00382">
    <property type="entry name" value="AAA"/>
    <property type="match status" value="1"/>
</dbReference>
<evidence type="ECO:0000256" key="2">
    <source>
        <dbReference type="ARBA" id="ARBA00022448"/>
    </source>
</evidence>
<sequence>MIQIKVENLYKVFGSNPQRAIKLIEEGMDKDEILNKTGLAVGVGGVSFEVNKGEILVIMGLSGSGKSTLIRCLNRLIEPTAGKIYVDDKEILGLDRNQLRDLRRKKFAMVFQKFALFPHRTILQNAEYGLEVQGIDANTRKEKARNALELVGLGGWEDRYPNELSGGMQQRVGLARGLAVDPDILLMDEAFSALDPLIKREMQDELISLQSKVQKTIVFITHDLDEAIKLGDRIILMKDGVVVQEGTPEDILTNPADDYVEKFVENVDRSKILTAQGVMNKVGVVAYSKDGPRTAMRKMKEEGISSIFVVNSEYKVQGVVLAEQVAQAIKNGDKDLANVIEKNIAKVSPDLSVNELFPMMTDIRYPLAVVDETEKLLGVVIRGSILAGLAGRGDE</sequence>
<dbReference type="InterPro" id="IPR046342">
    <property type="entry name" value="CBS_dom_sf"/>
</dbReference>
<comment type="subcellular location">
    <subcellularLocation>
        <location evidence="8">Cell inner membrane</location>
        <topology evidence="8">Peripheral membrane protein</topology>
    </subcellularLocation>
</comment>
<dbReference type="EMBL" id="FWWT01000014">
    <property type="protein sequence ID" value="SMB87630.1"/>
    <property type="molecule type" value="Genomic_DNA"/>
</dbReference>
<evidence type="ECO:0000256" key="5">
    <source>
        <dbReference type="ARBA" id="ARBA00022970"/>
    </source>
</evidence>
<keyword evidence="2 8" id="KW-0813">Transport</keyword>
<comment type="subunit">
    <text evidence="8">The complex is probably composed of two ATP-binding proteins, two transmembrane proteins and a solute-binding protein.</text>
</comment>
<keyword evidence="8" id="KW-0997">Cell inner membrane</keyword>
<evidence type="ECO:0000256" key="1">
    <source>
        <dbReference type="ARBA" id="ARBA00005417"/>
    </source>
</evidence>
<dbReference type="SUPFAM" id="SSF52540">
    <property type="entry name" value="P-loop containing nucleoside triphosphate hydrolases"/>
    <property type="match status" value="1"/>
</dbReference>
<dbReference type="PROSITE" id="PS50893">
    <property type="entry name" value="ABC_TRANSPORTER_2"/>
    <property type="match status" value="1"/>
</dbReference>
<gene>
    <name evidence="11" type="ORF">SAMN00017405_1731</name>
</gene>
<accession>A0A1W1V2W8</accession>
<keyword evidence="6 7" id="KW-0129">CBS domain</keyword>
<keyword evidence="3 8" id="KW-0547">Nucleotide-binding</keyword>
<dbReference type="PROSITE" id="PS00211">
    <property type="entry name" value="ABC_TRANSPORTER_1"/>
    <property type="match status" value="1"/>
</dbReference>
<organism evidence="11 12">
    <name type="scientific">Desulfonispora thiosulfatigenes DSM 11270</name>
    <dbReference type="NCBI Taxonomy" id="656914"/>
    <lineage>
        <taxon>Bacteria</taxon>
        <taxon>Bacillati</taxon>
        <taxon>Bacillota</taxon>
        <taxon>Clostridia</taxon>
        <taxon>Eubacteriales</taxon>
        <taxon>Peptococcaceae</taxon>
        <taxon>Desulfonispora</taxon>
    </lineage>
</organism>
<dbReference type="CDD" id="cd03294">
    <property type="entry name" value="ABC_Pro_Gly_Betaine"/>
    <property type="match status" value="1"/>
</dbReference>
<dbReference type="OrthoDB" id="9802264at2"/>
<dbReference type="Proteomes" id="UP000192731">
    <property type="component" value="Unassembled WGS sequence"/>
</dbReference>
<name>A0A1W1V2W8_DESTI</name>
<dbReference type="Gene3D" id="3.40.50.300">
    <property type="entry name" value="P-loop containing nucleotide triphosphate hydrolases"/>
    <property type="match status" value="1"/>
</dbReference>
<dbReference type="EC" id="7.6.2.9" evidence="8"/>
<dbReference type="InterPro" id="IPR005892">
    <property type="entry name" value="Gly-betaine_transp_ATP-bd"/>
</dbReference>
<dbReference type="PANTHER" id="PTHR43869">
    <property type="entry name" value="GLYCINE BETAINE/PROLINE BETAINE TRANSPORT SYSTEM ATP-BINDING PROTEIN PROV"/>
    <property type="match status" value="1"/>
</dbReference>
<dbReference type="PROSITE" id="PS51371">
    <property type="entry name" value="CBS"/>
    <property type="match status" value="1"/>
</dbReference>
<evidence type="ECO:0000256" key="4">
    <source>
        <dbReference type="ARBA" id="ARBA00022840"/>
    </source>
</evidence>
<evidence type="ECO:0000259" key="9">
    <source>
        <dbReference type="PROSITE" id="PS50893"/>
    </source>
</evidence>
<dbReference type="InterPro" id="IPR003593">
    <property type="entry name" value="AAA+_ATPase"/>
</dbReference>
<evidence type="ECO:0000256" key="6">
    <source>
        <dbReference type="ARBA" id="ARBA00023122"/>
    </source>
</evidence>
<evidence type="ECO:0000256" key="7">
    <source>
        <dbReference type="PROSITE-ProRule" id="PRU00703"/>
    </source>
</evidence>
<dbReference type="Pfam" id="PF00005">
    <property type="entry name" value="ABC_tran"/>
    <property type="match status" value="1"/>
</dbReference>
<dbReference type="GO" id="GO:0015418">
    <property type="term" value="F:ABC-type quaternary ammonium compound transporting activity"/>
    <property type="evidence" value="ECO:0007669"/>
    <property type="project" value="UniProtKB-EC"/>
</dbReference>
<comment type="similarity">
    <text evidence="1 8">Belongs to the ABC transporter superfamily.</text>
</comment>
<keyword evidence="8" id="KW-1003">Cell membrane</keyword>
<keyword evidence="8" id="KW-0472">Membrane</keyword>
<protein>
    <recommendedName>
        <fullName evidence="8">Quaternary amine transport ATP-binding protein</fullName>
        <ecNumber evidence="8">7.6.2.9</ecNumber>
    </recommendedName>
</protein>
<dbReference type="FunFam" id="3.40.50.300:FF:000201">
    <property type="entry name" value="Glycine betaine/L-proline ABC transporter ATP-binding protein"/>
    <property type="match status" value="1"/>
</dbReference>
<keyword evidence="4 8" id="KW-0067">ATP-binding</keyword>
<dbReference type="GO" id="GO:0031460">
    <property type="term" value="P:glycine betaine transport"/>
    <property type="evidence" value="ECO:0007669"/>
    <property type="project" value="InterPro"/>
</dbReference>
<dbReference type="InterPro" id="IPR017871">
    <property type="entry name" value="ABC_transporter-like_CS"/>
</dbReference>
<evidence type="ECO:0000256" key="8">
    <source>
        <dbReference type="RuleBase" id="RU369116"/>
    </source>
</evidence>
<dbReference type="AlphaFoldDB" id="A0A1W1V2W8"/>
<dbReference type="InterPro" id="IPR051921">
    <property type="entry name" value="ABC_osmolyte_uptake_ATP-bind"/>
</dbReference>
<reference evidence="11 12" key="1">
    <citation type="submission" date="2017-04" db="EMBL/GenBank/DDBJ databases">
        <authorList>
            <person name="Afonso C.L."/>
            <person name="Miller P.J."/>
            <person name="Scott M.A."/>
            <person name="Spackman E."/>
            <person name="Goraichik I."/>
            <person name="Dimitrov K.M."/>
            <person name="Suarez D.L."/>
            <person name="Swayne D.E."/>
        </authorList>
    </citation>
    <scope>NUCLEOTIDE SEQUENCE [LARGE SCALE GENOMIC DNA]</scope>
    <source>
        <strain evidence="11 12">DSM 11270</strain>
    </source>
</reference>
<feature type="domain" description="CBS" evidence="10">
    <location>
        <begin position="279"/>
        <end position="336"/>
    </location>
</feature>
<proteinExistence type="inferred from homology"/>
<keyword evidence="12" id="KW-1185">Reference proteome</keyword>
<evidence type="ECO:0000256" key="3">
    <source>
        <dbReference type="ARBA" id="ARBA00022741"/>
    </source>
</evidence>
<dbReference type="SMART" id="SM00116">
    <property type="entry name" value="CBS"/>
    <property type="match status" value="2"/>
</dbReference>
<dbReference type="SUPFAM" id="SSF54631">
    <property type="entry name" value="CBS-domain pair"/>
    <property type="match status" value="1"/>
</dbReference>
<dbReference type="STRING" id="656914.SAMN00017405_1731"/>
<evidence type="ECO:0000259" key="10">
    <source>
        <dbReference type="PROSITE" id="PS51371"/>
    </source>
</evidence>
<keyword evidence="5" id="KW-0029">Amino-acid transport</keyword>
<dbReference type="Gene3D" id="3.10.580.10">
    <property type="entry name" value="CBS-domain"/>
    <property type="match status" value="1"/>
</dbReference>
<dbReference type="GO" id="GO:0006970">
    <property type="term" value="P:response to osmotic stress"/>
    <property type="evidence" value="ECO:0007669"/>
    <property type="project" value="UniProtKB-ARBA"/>
</dbReference>
<evidence type="ECO:0000313" key="11">
    <source>
        <dbReference type="EMBL" id="SMB87630.1"/>
    </source>
</evidence>
<dbReference type="NCBIfam" id="TIGR01186">
    <property type="entry name" value="proV"/>
    <property type="match status" value="1"/>
</dbReference>
<feature type="domain" description="ABC transporter" evidence="9">
    <location>
        <begin position="4"/>
        <end position="264"/>
    </location>
</feature>
<dbReference type="InterPro" id="IPR027417">
    <property type="entry name" value="P-loop_NTPase"/>
</dbReference>
<evidence type="ECO:0000313" key="12">
    <source>
        <dbReference type="Proteomes" id="UP000192731"/>
    </source>
</evidence>
<dbReference type="GO" id="GO:0006865">
    <property type="term" value="P:amino acid transport"/>
    <property type="evidence" value="ECO:0007669"/>
    <property type="project" value="UniProtKB-UniRule"/>
</dbReference>
<dbReference type="InterPro" id="IPR003439">
    <property type="entry name" value="ABC_transporter-like_ATP-bd"/>
</dbReference>
<dbReference type="PANTHER" id="PTHR43869:SF1">
    <property type="entry name" value="GLYCINE BETAINE_PROLINE BETAINE TRANSPORT SYSTEM ATP-BINDING PROTEIN PROV"/>
    <property type="match status" value="1"/>
</dbReference>
<dbReference type="GO" id="GO:0016887">
    <property type="term" value="F:ATP hydrolysis activity"/>
    <property type="evidence" value="ECO:0007669"/>
    <property type="project" value="UniProtKB-UniRule"/>
</dbReference>
<dbReference type="InterPro" id="IPR000644">
    <property type="entry name" value="CBS_dom"/>
</dbReference>
<dbReference type="Pfam" id="PF00571">
    <property type="entry name" value="CBS"/>
    <property type="match status" value="2"/>
</dbReference>
<dbReference type="GO" id="GO:0005524">
    <property type="term" value="F:ATP binding"/>
    <property type="evidence" value="ECO:0007669"/>
    <property type="project" value="UniProtKB-UniRule"/>
</dbReference>